<keyword evidence="5" id="KW-0547">Nucleotide-binding</keyword>
<reference evidence="15 16" key="1">
    <citation type="submission" date="2019-11" db="EMBL/GenBank/DDBJ databases">
        <title>Comparative genomics of hydrocarbon-degrading Desulfosarcina strains.</title>
        <authorList>
            <person name="Watanabe M."/>
            <person name="Kojima H."/>
            <person name="Fukui M."/>
        </authorList>
    </citation>
    <scope>NUCLEOTIDE SEQUENCE [LARGE SCALE GENOMIC DNA]</scope>
    <source>
        <strain evidence="16">oXyS1</strain>
    </source>
</reference>
<dbReference type="InterPro" id="IPR036890">
    <property type="entry name" value="HATPase_C_sf"/>
</dbReference>
<dbReference type="Pfam" id="PF00512">
    <property type="entry name" value="HisKA"/>
    <property type="match status" value="1"/>
</dbReference>
<dbReference type="GO" id="GO:0000155">
    <property type="term" value="F:phosphorelay sensor kinase activity"/>
    <property type="evidence" value="ECO:0007669"/>
    <property type="project" value="InterPro"/>
</dbReference>
<dbReference type="PANTHER" id="PTHR43065">
    <property type="entry name" value="SENSOR HISTIDINE KINASE"/>
    <property type="match status" value="1"/>
</dbReference>
<feature type="modified residue" description="4-aspartylphosphate" evidence="9">
    <location>
        <position position="661"/>
    </location>
</feature>
<feature type="domain" description="PAC" evidence="14">
    <location>
        <begin position="299"/>
        <end position="351"/>
    </location>
</feature>
<evidence type="ECO:0000259" key="12">
    <source>
        <dbReference type="PROSITE" id="PS50110"/>
    </source>
</evidence>
<dbReference type="AlphaFoldDB" id="A0A5K8A7G9"/>
<dbReference type="SMART" id="SM00091">
    <property type="entry name" value="PAS"/>
    <property type="match status" value="1"/>
</dbReference>
<feature type="transmembrane region" description="Helical" evidence="10">
    <location>
        <begin position="121"/>
        <end position="138"/>
    </location>
</feature>
<feature type="transmembrane region" description="Helical" evidence="10">
    <location>
        <begin position="68"/>
        <end position="87"/>
    </location>
</feature>
<keyword evidence="16" id="KW-1185">Reference proteome</keyword>
<keyword evidence="6" id="KW-0418">Kinase</keyword>
<dbReference type="PROSITE" id="PS50110">
    <property type="entry name" value="RESPONSE_REGULATORY"/>
    <property type="match status" value="1"/>
</dbReference>
<dbReference type="SMART" id="SM00388">
    <property type="entry name" value="HisKA"/>
    <property type="match status" value="1"/>
</dbReference>
<dbReference type="SMART" id="SM00387">
    <property type="entry name" value="HATPase_c"/>
    <property type="match status" value="1"/>
</dbReference>
<accession>A0A5K8A7G9</accession>
<dbReference type="GO" id="GO:0005524">
    <property type="term" value="F:ATP binding"/>
    <property type="evidence" value="ECO:0007669"/>
    <property type="project" value="UniProtKB-KW"/>
</dbReference>
<evidence type="ECO:0000256" key="9">
    <source>
        <dbReference type="PROSITE-ProRule" id="PRU00169"/>
    </source>
</evidence>
<feature type="transmembrane region" description="Helical" evidence="10">
    <location>
        <begin position="94"/>
        <end position="115"/>
    </location>
</feature>
<dbReference type="Gene3D" id="3.30.450.20">
    <property type="entry name" value="PAS domain"/>
    <property type="match status" value="1"/>
</dbReference>
<dbReference type="PANTHER" id="PTHR43065:SF46">
    <property type="entry name" value="C4-DICARBOXYLATE TRANSPORT SENSOR PROTEIN DCTB"/>
    <property type="match status" value="1"/>
</dbReference>
<evidence type="ECO:0000259" key="13">
    <source>
        <dbReference type="PROSITE" id="PS50112"/>
    </source>
</evidence>
<dbReference type="InterPro" id="IPR000700">
    <property type="entry name" value="PAS-assoc_C"/>
</dbReference>
<dbReference type="Proteomes" id="UP000422108">
    <property type="component" value="Chromosome"/>
</dbReference>
<dbReference type="PROSITE" id="PS50113">
    <property type="entry name" value="PAC"/>
    <property type="match status" value="1"/>
</dbReference>
<dbReference type="InterPro" id="IPR005467">
    <property type="entry name" value="His_kinase_dom"/>
</dbReference>
<dbReference type="PRINTS" id="PR00344">
    <property type="entry name" value="BCTRLSENSOR"/>
</dbReference>
<keyword evidence="7" id="KW-0067">ATP-binding</keyword>
<feature type="transmembrane region" description="Helical" evidence="10">
    <location>
        <begin position="178"/>
        <end position="200"/>
    </location>
</feature>
<keyword evidence="10" id="KW-1133">Transmembrane helix</keyword>
<dbReference type="EMBL" id="AP021879">
    <property type="protein sequence ID" value="BBO88429.1"/>
    <property type="molecule type" value="Genomic_DNA"/>
</dbReference>
<evidence type="ECO:0000256" key="2">
    <source>
        <dbReference type="ARBA" id="ARBA00012438"/>
    </source>
</evidence>
<evidence type="ECO:0000256" key="3">
    <source>
        <dbReference type="ARBA" id="ARBA00022553"/>
    </source>
</evidence>
<dbReference type="InterPro" id="IPR048437">
    <property type="entry name" value="MASE11"/>
</dbReference>
<dbReference type="Gene3D" id="1.10.287.130">
    <property type="match status" value="1"/>
</dbReference>
<dbReference type="InterPro" id="IPR001789">
    <property type="entry name" value="Sig_transdc_resp-reg_receiver"/>
</dbReference>
<organism evidence="15 16">
    <name type="scientific">Desulfosarcina ovata subsp. ovata</name>
    <dbReference type="NCBI Taxonomy" id="2752305"/>
    <lineage>
        <taxon>Bacteria</taxon>
        <taxon>Pseudomonadati</taxon>
        <taxon>Thermodesulfobacteriota</taxon>
        <taxon>Desulfobacteria</taxon>
        <taxon>Desulfobacterales</taxon>
        <taxon>Desulfosarcinaceae</taxon>
        <taxon>Desulfosarcina</taxon>
    </lineage>
</organism>
<dbReference type="SUPFAM" id="SSF55785">
    <property type="entry name" value="PYP-like sensor domain (PAS domain)"/>
    <property type="match status" value="1"/>
</dbReference>
<dbReference type="RefSeq" id="WP_155309741.1">
    <property type="nucleotide sequence ID" value="NZ_AP021879.1"/>
</dbReference>
<keyword evidence="10" id="KW-0472">Membrane</keyword>
<dbReference type="InterPro" id="IPR003661">
    <property type="entry name" value="HisK_dim/P_dom"/>
</dbReference>
<dbReference type="InterPro" id="IPR036097">
    <property type="entry name" value="HisK_dim/P_sf"/>
</dbReference>
<dbReference type="Gene3D" id="3.40.50.2300">
    <property type="match status" value="1"/>
</dbReference>
<keyword evidence="10" id="KW-0812">Transmembrane</keyword>
<dbReference type="SMART" id="SM00448">
    <property type="entry name" value="REC"/>
    <property type="match status" value="1"/>
</dbReference>
<sequence length="728" mass="79981">MRLVTLFIEKGLAVWRVCEHHFIPAYAWQGDPLTFWRERIVFLICFTAGTLGMIALIPSVVLAVRESLWIVAFLDAMAYLTTVAILFGRRLPFILRAWGVCIILYALGTGLMLSLGPLGAGYIWLFGASVMAAALLGVKAAVGSLLINLCILVGTGFFIAGGAPLWSQPFDHMVEKWSVMSINFMLINVLITVTTALMLGDLKQTLMQTRQDIAKRKTVEASLRVSERRFRTLVAHAPLGIITIDNDGAISDANPKFIEMFGFPSLKAALALNLFRSHRLALTKFIEQLDDGLVGGIAGTYEGAYETSWGKSVYLRYMLTPLMDTTGSIYAVLGIFDDITQSRIQEEQLRRAQKMEALGLLAGGVAHDLNNVLSGIVSYPELLLLDLPADSPLRDPILTIQQAGQRAAEIVQDLLTLARRGVVTVAVLDLNQLISEYLDSPEFEKLLSFHPAVRIESRLQASLLNLSGSGIHLKKTIMNLVSNAAEAQPRGGRILITTENRYVDRLIEGYDNVAEGDYVVLRVEDKGIGIPPEDLKRIFEPFYTKKVMGRSGTGLGMAVVWATVQDHKGYIDVHSVKGEGTTFELYFPATRQEPDSSRAALPMDGYLGRGQTILIVDDVKEQRMIASGILKRLNYCPVCVGDGAAAVAYLSTRMVDLVLLDMVMDPGPDGLDTYRRICEIHPGQPAIIASGFSETDRVREAIELVVAQYVKKPYTVETIGLAVKAALR</sequence>
<feature type="domain" description="PAS" evidence="13">
    <location>
        <begin position="226"/>
        <end position="263"/>
    </location>
</feature>
<dbReference type="InterPro" id="IPR003594">
    <property type="entry name" value="HATPase_dom"/>
</dbReference>
<dbReference type="CDD" id="cd00156">
    <property type="entry name" value="REC"/>
    <property type="match status" value="1"/>
</dbReference>
<dbReference type="Gene3D" id="3.30.565.10">
    <property type="entry name" value="Histidine kinase-like ATPase, C-terminal domain"/>
    <property type="match status" value="1"/>
</dbReference>
<feature type="transmembrane region" description="Helical" evidence="10">
    <location>
        <begin position="145"/>
        <end position="166"/>
    </location>
</feature>
<dbReference type="Pfam" id="PF00072">
    <property type="entry name" value="Response_reg"/>
    <property type="match status" value="1"/>
</dbReference>
<dbReference type="SUPFAM" id="SSF52172">
    <property type="entry name" value="CheY-like"/>
    <property type="match status" value="1"/>
</dbReference>
<evidence type="ECO:0000259" key="11">
    <source>
        <dbReference type="PROSITE" id="PS50109"/>
    </source>
</evidence>
<evidence type="ECO:0000313" key="16">
    <source>
        <dbReference type="Proteomes" id="UP000422108"/>
    </source>
</evidence>
<name>A0A5K8A7G9_9BACT</name>
<dbReference type="SUPFAM" id="SSF55874">
    <property type="entry name" value="ATPase domain of HSP90 chaperone/DNA topoisomerase II/histidine kinase"/>
    <property type="match status" value="1"/>
</dbReference>
<evidence type="ECO:0000256" key="5">
    <source>
        <dbReference type="ARBA" id="ARBA00022741"/>
    </source>
</evidence>
<dbReference type="Pfam" id="PF13188">
    <property type="entry name" value="PAS_8"/>
    <property type="match status" value="1"/>
</dbReference>
<evidence type="ECO:0000256" key="6">
    <source>
        <dbReference type="ARBA" id="ARBA00022777"/>
    </source>
</evidence>
<evidence type="ECO:0000259" key="14">
    <source>
        <dbReference type="PROSITE" id="PS50113"/>
    </source>
</evidence>
<dbReference type="NCBIfam" id="TIGR00229">
    <property type="entry name" value="sensory_box"/>
    <property type="match status" value="1"/>
</dbReference>
<evidence type="ECO:0000256" key="10">
    <source>
        <dbReference type="SAM" id="Phobius"/>
    </source>
</evidence>
<dbReference type="CDD" id="cd00130">
    <property type="entry name" value="PAS"/>
    <property type="match status" value="1"/>
</dbReference>
<dbReference type="CDD" id="cd00082">
    <property type="entry name" value="HisKA"/>
    <property type="match status" value="1"/>
</dbReference>
<proteinExistence type="predicted"/>
<feature type="domain" description="Histidine kinase" evidence="11">
    <location>
        <begin position="364"/>
        <end position="591"/>
    </location>
</feature>
<dbReference type="PROSITE" id="PS50109">
    <property type="entry name" value="HIS_KIN"/>
    <property type="match status" value="1"/>
</dbReference>
<feature type="transmembrane region" description="Helical" evidence="10">
    <location>
        <begin position="40"/>
        <end position="62"/>
    </location>
</feature>
<evidence type="ECO:0000256" key="7">
    <source>
        <dbReference type="ARBA" id="ARBA00022840"/>
    </source>
</evidence>
<dbReference type="InterPro" id="IPR011006">
    <property type="entry name" value="CheY-like_superfamily"/>
</dbReference>
<keyword evidence="8" id="KW-0902">Two-component regulatory system</keyword>
<dbReference type="SUPFAM" id="SSF47384">
    <property type="entry name" value="Homodimeric domain of signal transducing histidine kinase"/>
    <property type="match status" value="1"/>
</dbReference>
<dbReference type="InterPro" id="IPR035965">
    <property type="entry name" value="PAS-like_dom_sf"/>
</dbReference>
<evidence type="ECO:0000256" key="8">
    <source>
        <dbReference type="ARBA" id="ARBA00023012"/>
    </source>
</evidence>
<dbReference type="EC" id="2.7.13.3" evidence="2"/>
<dbReference type="Pfam" id="PF20969">
    <property type="entry name" value="MASE11"/>
    <property type="match status" value="1"/>
</dbReference>
<evidence type="ECO:0000256" key="1">
    <source>
        <dbReference type="ARBA" id="ARBA00000085"/>
    </source>
</evidence>
<feature type="domain" description="Response regulatory" evidence="12">
    <location>
        <begin position="612"/>
        <end position="727"/>
    </location>
</feature>
<evidence type="ECO:0000256" key="4">
    <source>
        <dbReference type="ARBA" id="ARBA00022679"/>
    </source>
</evidence>
<dbReference type="PROSITE" id="PS50112">
    <property type="entry name" value="PAS"/>
    <property type="match status" value="1"/>
</dbReference>
<protein>
    <recommendedName>
        <fullName evidence="2">histidine kinase</fullName>
        <ecNumber evidence="2">2.7.13.3</ecNumber>
    </recommendedName>
</protein>
<keyword evidence="4" id="KW-0808">Transferase</keyword>
<evidence type="ECO:0000313" key="15">
    <source>
        <dbReference type="EMBL" id="BBO88429.1"/>
    </source>
</evidence>
<dbReference type="InterPro" id="IPR000014">
    <property type="entry name" value="PAS"/>
</dbReference>
<gene>
    <name evidence="15" type="ORF">DSCOOX_16090</name>
</gene>
<keyword evidence="3 9" id="KW-0597">Phosphoprotein</keyword>
<dbReference type="InterPro" id="IPR004358">
    <property type="entry name" value="Sig_transdc_His_kin-like_C"/>
</dbReference>
<dbReference type="Pfam" id="PF02518">
    <property type="entry name" value="HATPase_c"/>
    <property type="match status" value="1"/>
</dbReference>
<comment type="catalytic activity">
    <reaction evidence="1">
        <text>ATP + protein L-histidine = ADP + protein N-phospho-L-histidine.</text>
        <dbReference type="EC" id="2.7.13.3"/>
    </reaction>
</comment>